<evidence type="ECO:0000259" key="2">
    <source>
        <dbReference type="Pfam" id="PF03749"/>
    </source>
</evidence>
<evidence type="ECO:0000313" key="4">
    <source>
        <dbReference type="EMBL" id="SPD73428.1"/>
    </source>
</evidence>
<dbReference type="GO" id="GO:0003677">
    <property type="term" value="F:DNA binding"/>
    <property type="evidence" value="ECO:0007669"/>
    <property type="project" value="InterPro"/>
</dbReference>
<evidence type="ECO:0000256" key="1">
    <source>
        <dbReference type="HAMAP-Rule" id="MF_00095"/>
    </source>
</evidence>
<reference evidence="4" key="1">
    <citation type="submission" date="2018-01" db="EMBL/GenBank/DDBJ databases">
        <authorList>
            <person name="Regsiter A."/>
            <person name="William W."/>
        </authorList>
    </citation>
    <scope>NUCLEOTIDE SEQUENCE</scope>
    <source>
        <strain evidence="4">TRIP AH-1</strain>
    </source>
</reference>
<dbReference type="Pfam" id="PF03749">
    <property type="entry name" value="SfsA"/>
    <property type="match status" value="1"/>
</dbReference>
<dbReference type="CDD" id="cd22359">
    <property type="entry name" value="SfsA-like_bacterial"/>
    <property type="match status" value="1"/>
</dbReference>
<feature type="domain" description="Sugar fermentation stimulation protein C-terminal" evidence="2">
    <location>
        <begin position="97"/>
        <end position="233"/>
    </location>
</feature>
<dbReference type="AlphaFoldDB" id="A0A445MVD8"/>
<comment type="similarity">
    <text evidence="1">Belongs to the SfsA family.</text>
</comment>
<accession>A0A445MVD8</accession>
<dbReference type="Gene3D" id="2.40.50.580">
    <property type="match status" value="1"/>
</dbReference>
<proteinExistence type="inferred from homology"/>
<dbReference type="InterPro" id="IPR041465">
    <property type="entry name" value="SfsA_N"/>
</dbReference>
<name>A0A445MVD8_9BACT</name>
<sequence>MDREKTTNQNNHEGLLEWPRLIGGTLIKRYKRFLADVRLKNGHVVTAHCANSGSMLECSAPGRPVYLTRHDSPNRRLRYTWEMIEMPSSLVGVNTMVPNRLVRVSIESGKIRELTGFDSIRSEVRYGENSRVDLLLEQGNHRCFVEIKNCTLVSDGVAYFPDAITSRGLKHLVELQNQIRSGNRCVMFYLIQRMDAKLFRPADHIDPAYGMELRRAVNNGVEILAYDVQMDLNGIKLNKTIPIKIT</sequence>
<dbReference type="HAMAP" id="MF_00095">
    <property type="entry name" value="SfsA"/>
    <property type="match status" value="1"/>
</dbReference>
<dbReference type="PANTHER" id="PTHR30545">
    <property type="entry name" value="SUGAR FERMENTATION STIMULATION PROTEIN A"/>
    <property type="match status" value="1"/>
</dbReference>
<organism evidence="4">
    <name type="scientific">uncultured Desulfobacterium sp</name>
    <dbReference type="NCBI Taxonomy" id="201089"/>
    <lineage>
        <taxon>Bacteria</taxon>
        <taxon>Pseudomonadati</taxon>
        <taxon>Thermodesulfobacteriota</taxon>
        <taxon>Desulfobacteria</taxon>
        <taxon>Desulfobacterales</taxon>
        <taxon>Desulfobacteriaceae</taxon>
        <taxon>Desulfobacterium</taxon>
        <taxon>environmental samples</taxon>
    </lineage>
</organism>
<gene>
    <name evidence="1 4" type="primary">sfsA</name>
    <name evidence="4" type="ORF">PITCH_A190004</name>
</gene>
<dbReference type="Pfam" id="PF17746">
    <property type="entry name" value="SfsA_N"/>
    <property type="match status" value="1"/>
</dbReference>
<evidence type="ECO:0000259" key="3">
    <source>
        <dbReference type="Pfam" id="PF17746"/>
    </source>
</evidence>
<feature type="domain" description="SfsA N-terminal OB" evidence="3">
    <location>
        <begin position="27"/>
        <end position="93"/>
    </location>
</feature>
<protein>
    <recommendedName>
        <fullName evidence="1">Sugar fermentation stimulation protein homolog</fullName>
    </recommendedName>
</protein>
<dbReference type="NCBIfam" id="TIGR00230">
    <property type="entry name" value="sfsA"/>
    <property type="match status" value="1"/>
</dbReference>
<dbReference type="PANTHER" id="PTHR30545:SF2">
    <property type="entry name" value="SUGAR FERMENTATION STIMULATION PROTEIN A"/>
    <property type="match status" value="1"/>
</dbReference>
<dbReference type="EMBL" id="OJIN01000101">
    <property type="protein sequence ID" value="SPD73428.1"/>
    <property type="molecule type" value="Genomic_DNA"/>
</dbReference>
<dbReference type="InterPro" id="IPR005224">
    <property type="entry name" value="SfsA"/>
</dbReference>
<dbReference type="Gene3D" id="3.40.1350.60">
    <property type="match status" value="1"/>
</dbReference>
<dbReference type="InterPro" id="IPR040452">
    <property type="entry name" value="SfsA_C"/>
</dbReference>